<feature type="compositionally biased region" description="Low complexity" evidence="1">
    <location>
        <begin position="40"/>
        <end position="63"/>
    </location>
</feature>
<keyword evidence="3" id="KW-1185">Reference proteome</keyword>
<name>A0A5B7HKI8_PORTR</name>
<gene>
    <name evidence="2" type="ORF">E2C01_067708</name>
</gene>
<dbReference type="AlphaFoldDB" id="A0A5B7HKI8"/>
<accession>A0A5B7HKI8</accession>
<evidence type="ECO:0000256" key="1">
    <source>
        <dbReference type="SAM" id="MobiDB-lite"/>
    </source>
</evidence>
<dbReference type="EMBL" id="VSRR010036682">
    <property type="protein sequence ID" value="MPC73381.1"/>
    <property type="molecule type" value="Genomic_DNA"/>
</dbReference>
<dbReference type="Proteomes" id="UP000324222">
    <property type="component" value="Unassembled WGS sequence"/>
</dbReference>
<proteinExistence type="predicted"/>
<organism evidence="2 3">
    <name type="scientific">Portunus trituberculatus</name>
    <name type="common">Swimming crab</name>
    <name type="synonym">Neptunus trituberculatus</name>
    <dbReference type="NCBI Taxonomy" id="210409"/>
    <lineage>
        <taxon>Eukaryota</taxon>
        <taxon>Metazoa</taxon>
        <taxon>Ecdysozoa</taxon>
        <taxon>Arthropoda</taxon>
        <taxon>Crustacea</taxon>
        <taxon>Multicrustacea</taxon>
        <taxon>Malacostraca</taxon>
        <taxon>Eumalacostraca</taxon>
        <taxon>Eucarida</taxon>
        <taxon>Decapoda</taxon>
        <taxon>Pleocyemata</taxon>
        <taxon>Brachyura</taxon>
        <taxon>Eubrachyura</taxon>
        <taxon>Portunoidea</taxon>
        <taxon>Portunidae</taxon>
        <taxon>Portuninae</taxon>
        <taxon>Portunus</taxon>
    </lineage>
</organism>
<comment type="caution">
    <text evidence="2">The sequence shown here is derived from an EMBL/GenBank/DDBJ whole genome shotgun (WGS) entry which is preliminary data.</text>
</comment>
<evidence type="ECO:0000313" key="2">
    <source>
        <dbReference type="EMBL" id="MPC73381.1"/>
    </source>
</evidence>
<protein>
    <submittedName>
        <fullName evidence="2">Uncharacterized protein</fullName>
    </submittedName>
</protein>
<sequence length="87" mass="9480">MNAIQGRGETFPLPAAFPGVSGSIQETLPRRNEGQNRYHTTTSTSSSFTFSTDSSAAAAATTAPSPPCHIRGMWSTWNRETIGMFRW</sequence>
<feature type="region of interest" description="Disordered" evidence="1">
    <location>
        <begin position="1"/>
        <end position="65"/>
    </location>
</feature>
<reference evidence="2 3" key="1">
    <citation type="submission" date="2019-05" db="EMBL/GenBank/DDBJ databases">
        <title>Another draft genome of Portunus trituberculatus and its Hox gene families provides insights of decapod evolution.</title>
        <authorList>
            <person name="Jeong J.-H."/>
            <person name="Song I."/>
            <person name="Kim S."/>
            <person name="Choi T."/>
            <person name="Kim D."/>
            <person name="Ryu S."/>
            <person name="Kim W."/>
        </authorList>
    </citation>
    <scope>NUCLEOTIDE SEQUENCE [LARGE SCALE GENOMIC DNA]</scope>
    <source>
        <tissue evidence="2">Muscle</tissue>
    </source>
</reference>
<evidence type="ECO:0000313" key="3">
    <source>
        <dbReference type="Proteomes" id="UP000324222"/>
    </source>
</evidence>